<dbReference type="InterPro" id="IPR009100">
    <property type="entry name" value="AcylCoA_DH/oxidase_NM_dom_sf"/>
</dbReference>
<dbReference type="Proteomes" id="UP001519295">
    <property type="component" value="Unassembled WGS sequence"/>
</dbReference>
<dbReference type="PANTHER" id="PTHR43292">
    <property type="entry name" value="ACYL-COA DEHYDROGENASE"/>
    <property type="match status" value="1"/>
</dbReference>
<dbReference type="InterPro" id="IPR006091">
    <property type="entry name" value="Acyl-CoA_Oxase/DH_mid-dom"/>
</dbReference>
<keyword evidence="3 6" id="KW-0285">Flavoprotein</keyword>
<dbReference type="Gene3D" id="1.10.540.10">
    <property type="entry name" value="Acyl-CoA dehydrogenase/oxidase, N-terminal domain"/>
    <property type="match status" value="1"/>
</dbReference>
<proteinExistence type="inferred from homology"/>
<comment type="cofactor">
    <cofactor evidence="1 6">
        <name>FAD</name>
        <dbReference type="ChEBI" id="CHEBI:57692"/>
    </cofactor>
</comment>
<feature type="region of interest" description="Disordered" evidence="7">
    <location>
        <begin position="405"/>
        <end position="424"/>
    </location>
</feature>
<evidence type="ECO:0000256" key="1">
    <source>
        <dbReference type="ARBA" id="ARBA00001974"/>
    </source>
</evidence>
<dbReference type="InterPro" id="IPR037069">
    <property type="entry name" value="AcylCoA_DH/ox_N_sf"/>
</dbReference>
<gene>
    <name evidence="10" type="ORF">JOF36_004612</name>
</gene>
<dbReference type="InterPro" id="IPR036250">
    <property type="entry name" value="AcylCo_DH-like_C"/>
</dbReference>
<dbReference type="EMBL" id="JAGINU010000001">
    <property type="protein sequence ID" value="MBP2368916.1"/>
    <property type="molecule type" value="Genomic_DNA"/>
</dbReference>
<evidence type="ECO:0000259" key="8">
    <source>
        <dbReference type="Pfam" id="PF00441"/>
    </source>
</evidence>
<evidence type="ECO:0000256" key="6">
    <source>
        <dbReference type="RuleBase" id="RU362125"/>
    </source>
</evidence>
<evidence type="ECO:0000259" key="9">
    <source>
        <dbReference type="Pfam" id="PF02770"/>
    </source>
</evidence>
<feature type="compositionally biased region" description="Basic and acidic residues" evidence="7">
    <location>
        <begin position="412"/>
        <end position="424"/>
    </location>
</feature>
<reference evidence="10 11" key="1">
    <citation type="submission" date="2021-03" db="EMBL/GenBank/DDBJ databases">
        <title>Sequencing the genomes of 1000 actinobacteria strains.</title>
        <authorList>
            <person name="Klenk H.-P."/>
        </authorList>
    </citation>
    <scope>NUCLEOTIDE SEQUENCE [LARGE SCALE GENOMIC DNA]</scope>
    <source>
        <strain evidence="10 11">DSM 45256</strain>
    </source>
</reference>
<evidence type="ECO:0000256" key="2">
    <source>
        <dbReference type="ARBA" id="ARBA00009347"/>
    </source>
</evidence>
<dbReference type="Gene3D" id="2.40.110.10">
    <property type="entry name" value="Butyryl-CoA Dehydrogenase, subunit A, domain 2"/>
    <property type="match status" value="1"/>
</dbReference>
<dbReference type="Pfam" id="PF00441">
    <property type="entry name" value="Acyl-CoA_dh_1"/>
    <property type="match status" value="1"/>
</dbReference>
<dbReference type="Pfam" id="PF02770">
    <property type="entry name" value="Acyl-CoA_dh_M"/>
    <property type="match status" value="1"/>
</dbReference>
<feature type="domain" description="Acyl-CoA dehydrogenase/oxidase C-terminal" evidence="8">
    <location>
        <begin position="247"/>
        <end position="404"/>
    </location>
</feature>
<keyword evidence="11" id="KW-1185">Reference proteome</keyword>
<comment type="similarity">
    <text evidence="2 6">Belongs to the acyl-CoA dehydrogenase family.</text>
</comment>
<protein>
    <submittedName>
        <fullName evidence="10">Alkylation response protein AidB-like acyl-CoA dehydrogenase</fullName>
    </submittedName>
</protein>
<keyword evidence="4 6" id="KW-0274">FAD</keyword>
<dbReference type="InterPro" id="IPR009075">
    <property type="entry name" value="AcylCo_DH/oxidase_C"/>
</dbReference>
<sequence length="424" mass="45955">MGTTFVSDRNDAVPGGVMSPPATTTDSPPATTDAARVEEATRAVVAAHDPRTVSREELFGALYDAGLAWVHHPEGLGGLGVPRGLQAVIDGIVTDAGGDRMFAVNPIGYGMGAPTVVEYGRDREQVAAWLRPMATGEEIWCQLFSEPGAGSDVAGLATSAVPDGDEWVVNGQKVWTTLAHISRWGMLVARTDPDQPKHRGLTYFVIDMEQPGVEVRPLRQITGQAEFNEVYLNDARVPDAHRLGEVGAGWRAAITTLMNERTAIGGVTGRRGSGVIAEALGLWRAYPERQTPVLRDRLAQLWTRAETHRLTLARARRTATVGQPGPEGSVSKLVGAELNQEVYEFCMDLLGPEALLYDDYTMSRDRVHTDSGSTLQQRFLRSRANTIEGGTSEVMRNILGERVLGLPGAPRSDSDRPWKEVPRG</sequence>
<dbReference type="SUPFAM" id="SSF56645">
    <property type="entry name" value="Acyl-CoA dehydrogenase NM domain-like"/>
    <property type="match status" value="1"/>
</dbReference>
<evidence type="ECO:0000313" key="11">
    <source>
        <dbReference type="Proteomes" id="UP001519295"/>
    </source>
</evidence>
<dbReference type="InterPro" id="IPR052161">
    <property type="entry name" value="Mycobact_Acyl-CoA_DH"/>
</dbReference>
<feature type="domain" description="Acyl-CoA oxidase/dehydrogenase middle" evidence="9">
    <location>
        <begin position="141"/>
        <end position="234"/>
    </location>
</feature>
<organism evidence="10 11">
    <name type="scientific">Pseudonocardia parietis</name>
    <dbReference type="NCBI Taxonomy" id="570936"/>
    <lineage>
        <taxon>Bacteria</taxon>
        <taxon>Bacillati</taxon>
        <taxon>Actinomycetota</taxon>
        <taxon>Actinomycetes</taxon>
        <taxon>Pseudonocardiales</taxon>
        <taxon>Pseudonocardiaceae</taxon>
        <taxon>Pseudonocardia</taxon>
    </lineage>
</organism>
<dbReference type="SUPFAM" id="SSF47203">
    <property type="entry name" value="Acyl-CoA dehydrogenase C-terminal domain-like"/>
    <property type="match status" value="1"/>
</dbReference>
<dbReference type="Gene3D" id="1.20.140.10">
    <property type="entry name" value="Butyryl-CoA Dehydrogenase, subunit A, domain 3"/>
    <property type="match status" value="1"/>
</dbReference>
<feature type="compositionally biased region" description="Low complexity" evidence="7">
    <location>
        <begin position="19"/>
        <end position="32"/>
    </location>
</feature>
<dbReference type="PANTHER" id="PTHR43292:SF4">
    <property type="entry name" value="ACYL-COA DEHYDROGENASE FADE34"/>
    <property type="match status" value="1"/>
</dbReference>
<evidence type="ECO:0000256" key="4">
    <source>
        <dbReference type="ARBA" id="ARBA00022827"/>
    </source>
</evidence>
<dbReference type="InterPro" id="IPR046373">
    <property type="entry name" value="Acyl-CoA_Oxase/DH_mid-dom_sf"/>
</dbReference>
<evidence type="ECO:0000256" key="3">
    <source>
        <dbReference type="ARBA" id="ARBA00022630"/>
    </source>
</evidence>
<evidence type="ECO:0000256" key="5">
    <source>
        <dbReference type="ARBA" id="ARBA00023002"/>
    </source>
</evidence>
<feature type="region of interest" description="Disordered" evidence="7">
    <location>
        <begin position="1"/>
        <end position="32"/>
    </location>
</feature>
<evidence type="ECO:0000256" key="7">
    <source>
        <dbReference type="SAM" id="MobiDB-lite"/>
    </source>
</evidence>
<comment type="caution">
    <text evidence="10">The sequence shown here is derived from an EMBL/GenBank/DDBJ whole genome shotgun (WGS) entry which is preliminary data.</text>
</comment>
<name>A0ABS4VYB6_9PSEU</name>
<keyword evidence="5 6" id="KW-0560">Oxidoreductase</keyword>
<evidence type="ECO:0000313" key="10">
    <source>
        <dbReference type="EMBL" id="MBP2368916.1"/>
    </source>
</evidence>
<accession>A0ABS4VYB6</accession>